<evidence type="ECO:0000313" key="2">
    <source>
        <dbReference type="EMBL" id="CAK0900119.1"/>
    </source>
</evidence>
<feature type="region of interest" description="Disordered" evidence="1">
    <location>
        <begin position="438"/>
        <end position="460"/>
    </location>
</feature>
<gene>
    <name evidence="2" type="ORF">PCOR1329_LOCUS77507</name>
</gene>
<keyword evidence="3" id="KW-1185">Reference proteome</keyword>
<comment type="caution">
    <text evidence="2">The sequence shown here is derived from an EMBL/GenBank/DDBJ whole genome shotgun (WGS) entry which is preliminary data.</text>
</comment>
<organism evidence="2 3">
    <name type="scientific">Prorocentrum cordatum</name>
    <dbReference type="NCBI Taxonomy" id="2364126"/>
    <lineage>
        <taxon>Eukaryota</taxon>
        <taxon>Sar</taxon>
        <taxon>Alveolata</taxon>
        <taxon>Dinophyceae</taxon>
        <taxon>Prorocentrales</taxon>
        <taxon>Prorocentraceae</taxon>
        <taxon>Prorocentrum</taxon>
    </lineage>
</organism>
<dbReference type="InterPro" id="IPR043502">
    <property type="entry name" value="DNA/RNA_pol_sf"/>
</dbReference>
<evidence type="ECO:0000313" key="3">
    <source>
        <dbReference type="Proteomes" id="UP001189429"/>
    </source>
</evidence>
<evidence type="ECO:0000256" key="1">
    <source>
        <dbReference type="SAM" id="MobiDB-lite"/>
    </source>
</evidence>
<protein>
    <recommendedName>
        <fullName evidence="4">Reverse transcriptase domain-containing protein</fullName>
    </recommendedName>
</protein>
<reference evidence="2" key="1">
    <citation type="submission" date="2023-10" db="EMBL/GenBank/DDBJ databases">
        <authorList>
            <person name="Chen Y."/>
            <person name="Shah S."/>
            <person name="Dougan E. K."/>
            <person name="Thang M."/>
            <person name="Chan C."/>
        </authorList>
    </citation>
    <scope>NUCLEOTIDE SEQUENCE [LARGE SCALE GENOMIC DNA]</scope>
</reference>
<sequence length="870" mass="97431">MLADPADVGFYRESGHQFRLYFDEICKAQRNVYVEFLKDLSDAQMIGWTEKPLSLVTPFFVVKKHDRLRLIMDCRNTNLLFRAPPAPEMGTAAARGNLQRPEACPDPEAGGTDACGGGGSKLWVAQADVKDCFHCVRNLPELCPYFCMPPITEGERADAGIGGPSGLGDLAREVSVYPMLLTLPMGFSWAVYFVQRLVEHQCRVSLAGAGLAFKFLRDPAPAPDLGTQLAVLPYCDNINVAGIRREEVKEATDVIVRRLRFVQFTVHEETEPETLSHSLGRVIDGESWVVRNRSERGGRLRKVCEALEGGQPVTGRQMRQYLGHVVDFFLIRREILSVLRYCYDFAQAADKKPQSSWPSARREVRWIRSLTFIGLARLDRPWHDTAVSTDARESGAGIAARRADPAEALGEAPENLEVNPGFDEIPEAFMDPSKWHEGVTSRLQRHHRGSTSARPVSSAPLRLQRQGAVERISGPSRESRREKRQNIFGAFERRALSGQHSILERHSITAPTEGLYTAWWEELQDFADMNGYTLDSVKNADIALVDFADYLFLERFERPDLMKMYAAAAWHLAGLSPIGKLRFPRFSRAARGLGLPAPAQTVPPVPFEVVRWIAWHIYHRLQDWTIPLCLLTMFVCYFRPVDVHSLREEDLVPPGGSSSHWVLNVHPARRGETSKVGVSDEALLLDSPYLPGLGPALHRRRRGQRLAKLFDVSERELSLQWGRSQEQLGLLPSQRHRLYQIRHAGPPHDIPMGARTLLDVKRRGRWSSDATVKRHEAARVVQQEWAKLSTAQQAAATRAAEWIRTPWLLQELHCGTHGILDSAGRQGIGGVGWDTAISSKADLSSAAVIKSIARDFKAAENRFGLSGVFA</sequence>
<accession>A0ABN9XNY7</accession>
<evidence type="ECO:0008006" key="4">
    <source>
        <dbReference type="Google" id="ProtNLM"/>
    </source>
</evidence>
<name>A0ABN9XNY7_9DINO</name>
<dbReference type="Proteomes" id="UP001189429">
    <property type="component" value="Unassembled WGS sequence"/>
</dbReference>
<feature type="non-terminal residue" evidence="2">
    <location>
        <position position="870"/>
    </location>
</feature>
<dbReference type="EMBL" id="CAUYUJ010020726">
    <property type="protein sequence ID" value="CAK0900119.1"/>
    <property type="molecule type" value="Genomic_DNA"/>
</dbReference>
<dbReference type="SUPFAM" id="SSF56672">
    <property type="entry name" value="DNA/RNA polymerases"/>
    <property type="match status" value="1"/>
</dbReference>
<proteinExistence type="predicted"/>